<keyword evidence="1" id="KW-1185">Reference proteome</keyword>
<evidence type="ECO:0000313" key="2">
    <source>
        <dbReference type="RefSeq" id="XP_023953074.2"/>
    </source>
</evidence>
<dbReference type="OrthoDB" id="7455276at2759"/>
<dbReference type="GeneID" id="112056822"/>
<organism evidence="1 2">
    <name type="scientific">Bicyclus anynana</name>
    <name type="common">Squinting bush brown butterfly</name>
    <dbReference type="NCBI Taxonomy" id="110368"/>
    <lineage>
        <taxon>Eukaryota</taxon>
        <taxon>Metazoa</taxon>
        <taxon>Ecdysozoa</taxon>
        <taxon>Arthropoda</taxon>
        <taxon>Hexapoda</taxon>
        <taxon>Insecta</taxon>
        <taxon>Pterygota</taxon>
        <taxon>Neoptera</taxon>
        <taxon>Endopterygota</taxon>
        <taxon>Lepidoptera</taxon>
        <taxon>Glossata</taxon>
        <taxon>Ditrysia</taxon>
        <taxon>Papilionoidea</taxon>
        <taxon>Nymphalidae</taxon>
        <taxon>Satyrinae</taxon>
        <taxon>Satyrini</taxon>
        <taxon>Mycalesina</taxon>
        <taxon>Bicyclus</taxon>
    </lineage>
</organism>
<sequence>MYNRLDETDELLNLTVKNGDPKMVLYKDGRRWKPPGDIVWDDPNAYDPFSIRRRLLELMKQAIYQTRNKMVFMQLMKEKYDKKTLYKMGFLMSKTDTTCSIFASFAFKAYKKCSMSRQAAIFSYPIIDKLDATERLLNLWFDVDLLIDLIMANHKMCTLMLQNANATRKEAWKFID</sequence>
<dbReference type="KEGG" id="bany:112056822"/>
<dbReference type="Proteomes" id="UP001652582">
    <property type="component" value="Chromosome 15"/>
</dbReference>
<dbReference type="RefSeq" id="XP_023953074.2">
    <property type="nucleotide sequence ID" value="XM_024097306.2"/>
</dbReference>
<protein>
    <submittedName>
        <fullName evidence="2">Uncharacterized protein LOC112056822</fullName>
    </submittedName>
</protein>
<gene>
    <name evidence="2" type="primary">LOC112056822</name>
</gene>
<dbReference type="AlphaFoldDB" id="A0A6J1P5K1"/>
<name>A0A6J1P5K1_BICAN</name>
<accession>A0A6J1P5K1</accession>
<proteinExistence type="predicted"/>
<reference evidence="2" key="1">
    <citation type="submission" date="2025-08" db="UniProtKB">
        <authorList>
            <consortium name="RefSeq"/>
        </authorList>
    </citation>
    <scope>IDENTIFICATION</scope>
</reference>
<evidence type="ECO:0000313" key="1">
    <source>
        <dbReference type="Proteomes" id="UP001652582"/>
    </source>
</evidence>